<sequence>RLRAKGRRDAPARSTRAAASRTLCPSPPPPGPPAPRRRRAPRRLRPPLQQAAGDLLPGSLIPTVFLYRSVCSPCSVRAW</sequence>
<dbReference type="EnsemblPlants" id="AET3Gv20954800.4">
    <property type="protein sequence ID" value="AET3Gv20954800.4"/>
    <property type="gene ID" value="AET3Gv20954800"/>
</dbReference>
<reference evidence="2" key="5">
    <citation type="journal article" date="2021" name="G3 (Bethesda)">
        <title>Aegilops tauschii genome assembly Aet v5.0 features greater sequence contiguity and improved annotation.</title>
        <authorList>
            <person name="Wang L."/>
            <person name="Zhu T."/>
            <person name="Rodriguez J.C."/>
            <person name="Deal K.R."/>
            <person name="Dubcovsky J."/>
            <person name="McGuire P.E."/>
            <person name="Lux T."/>
            <person name="Spannagl M."/>
            <person name="Mayer K.F.X."/>
            <person name="Baldrich P."/>
            <person name="Meyers B.C."/>
            <person name="Huo N."/>
            <person name="Gu Y.Q."/>
            <person name="Zhou H."/>
            <person name="Devos K.M."/>
            <person name="Bennetzen J.L."/>
            <person name="Unver T."/>
            <person name="Budak H."/>
            <person name="Gulick P.J."/>
            <person name="Galiba G."/>
            <person name="Kalapos B."/>
            <person name="Nelson D.R."/>
            <person name="Li P."/>
            <person name="You F.M."/>
            <person name="Luo M.C."/>
            <person name="Dvorak J."/>
        </authorList>
    </citation>
    <scope>NUCLEOTIDE SEQUENCE [LARGE SCALE GENOMIC DNA]</scope>
    <source>
        <strain evidence="2">cv. AL8/78</strain>
    </source>
</reference>
<feature type="compositionally biased region" description="Basic residues" evidence="1">
    <location>
        <begin position="35"/>
        <end position="45"/>
    </location>
</feature>
<dbReference type="AlphaFoldDB" id="A0A453GCC4"/>
<feature type="compositionally biased region" description="Pro residues" evidence="1">
    <location>
        <begin position="25"/>
        <end position="34"/>
    </location>
</feature>
<evidence type="ECO:0000313" key="2">
    <source>
        <dbReference type="EnsemblPlants" id="AET3Gv20954800.4"/>
    </source>
</evidence>
<feature type="region of interest" description="Disordered" evidence="1">
    <location>
        <begin position="1"/>
        <end position="53"/>
    </location>
</feature>
<reference evidence="3" key="1">
    <citation type="journal article" date="2014" name="Science">
        <title>Ancient hybridizations among the ancestral genomes of bread wheat.</title>
        <authorList>
            <consortium name="International Wheat Genome Sequencing Consortium,"/>
            <person name="Marcussen T."/>
            <person name="Sandve S.R."/>
            <person name="Heier L."/>
            <person name="Spannagl M."/>
            <person name="Pfeifer M."/>
            <person name="Jakobsen K.S."/>
            <person name="Wulff B.B."/>
            <person name="Steuernagel B."/>
            <person name="Mayer K.F."/>
            <person name="Olsen O.A."/>
        </authorList>
    </citation>
    <scope>NUCLEOTIDE SEQUENCE [LARGE SCALE GENOMIC DNA]</scope>
    <source>
        <strain evidence="3">cv. AL8/78</strain>
    </source>
</reference>
<reference evidence="2" key="3">
    <citation type="journal article" date="2017" name="Nature">
        <title>Genome sequence of the progenitor of the wheat D genome Aegilops tauschii.</title>
        <authorList>
            <person name="Luo M.C."/>
            <person name="Gu Y.Q."/>
            <person name="Puiu D."/>
            <person name="Wang H."/>
            <person name="Twardziok S.O."/>
            <person name="Deal K.R."/>
            <person name="Huo N."/>
            <person name="Zhu T."/>
            <person name="Wang L."/>
            <person name="Wang Y."/>
            <person name="McGuire P.E."/>
            <person name="Liu S."/>
            <person name="Long H."/>
            <person name="Ramasamy R.K."/>
            <person name="Rodriguez J.C."/>
            <person name="Van S.L."/>
            <person name="Yuan L."/>
            <person name="Wang Z."/>
            <person name="Xia Z."/>
            <person name="Xiao L."/>
            <person name="Anderson O.D."/>
            <person name="Ouyang S."/>
            <person name="Liang Y."/>
            <person name="Zimin A.V."/>
            <person name="Pertea G."/>
            <person name="Qi P."/>
            <person name="Bennetzen J.L."/>
            <person name="Dai X."/>
            <person name="Dawson M.W."/>
            <person name="Muller H.G."/>
            <person name="Kugler K."/>
            <person name="Rivarola-Duarte L."/>
            <person name="Spannagl M."/>
            <person name="Mayer K.F.X."/>
            <person name="Lu F.H."/>
            <person name="Bevan M.W."/>
            <person name="Leroy P."/>
            <person name="Li P."/>
            <person name="You F.M."/>
            <person name="Sun Q."/>
            <person name="Liu Z."/>
            <person name="Lyons E."/>
            <person name="Wicker T."/>
            <person name="Salzberg S.L."/>
            <person name="Devos K.M."/>
            <person name="Dvorak J."/>
        </authorList>
    </citation>
    <scope>NUCLEOTIDE SEQUENCE [LARGE SCALE GENOMIC DNA]</scope>
    <source>
        <strain evidence="2">cv. AL8/78</strain>
    </source>
</reference>
<evidence type="ECO:0000313" key="3">
    <source>
        <dbReference type="Proteomes" id="UP000015105"/>
    </source>
</evidence>
<accession>A0A453GCC4</accession>
<proteinExistence type="predicted"/>
<protein>
    <submittedName>
        <fullName evidence="2">Uncharacterized protein</fullName>
    </submittedName>
</protein>
<keyword evidence="3" id="KW-1185">Reference proteome</keyword>
<evidence type="ECO:0000256" key="1">
    <source>
        <dbReference type="SAM" id="MobiDB-lite"/>
    </source>
</evidence>
<organism evidence="2 3">
    <name type="scientific">Aegilops tauschii subsp. strangulata</name>
    <name type="common">Goatgrass</name>
    <dbReference type="NCBI Taxonomy" id="200361"/>
    <lineage>
        <taxon>Eukaryota</taxon>
        <taxon>Viridiplantae</taxon>
        <taxon>Streptophyta</taxon>
        <taxon>Embryophyta</taxon>
        <taxon>Tracheophyta</taxon>
        <taxon>Spermatophyta</taxon>
        <taxon>Magnoliopsida</taxon>
        <taxon>Liliopsida</taxon>
        <taxon>Poales</taxon>
        <taxon>Poaceae</taxon>
        <taxon>BOP clade</taxon>
        <taxon>Pooideae</taxon>
        <taxon>Triticodae</taxon>
        <taxon>Triticeae</taxon>
        <taxon>Triticinae</taxon>
        <taxon>Aegilops</taxon>
    </lineage>
</organism>
<reference evidence="3" key="2">
    <citation type="journal article" date="2017" name="Nat. Plants">
        <title>The Aegilops tauschii genome reveals multiple impacts of transposons.</title>
        <authorList>
            <person name="Zhao G."/>
            <person name="Zou C."/>
            <person name="Li K."/>
            <person name="Wang K."/>
            <person name="Li T."/>
            <person name="Gao L."/>
            <person name="Zhang X."/>
            <person name="Wang H."/>
            <person name="Yang Z."/>
            <person name="Liu X."/>
            <person name="Jiang W."/>
            <person name="Mao L."/>
            <person name="Kong X."/>
            <person name="Jiao Y."/>
            <person name="Jia J."/>
        </authorList>
    </citation>
    <scope>NUCLEOTIDE SEQUENCE [LARGE SCALE GENOMIC DNA]</scope>
    <source>
        <strain evidence="3">cv. AL8/78</strain>
    </source>
</reference>
<dbReference type="Proteomes" id="UP000015105">
    <property type="component" value="Chromosome 3D"/>
</dbReference>
<dbReference type="Gramene" id="AET3Gv20954800.4">
    <property type="protein sequence ID" value="AET3Gv20954800.4"/>
    <property type="gene ID" value="AET3Gv20954800"/>
</dbReference>
<name>A0A453GCC4_AEGTS</name>
<feature type="compositionally biased region" description="Low complexity" evidence="1">
    <location>
        <begin position="12"/>
        <end position="22"/>
    </location>
</feature>
<reference evidence="2" key="4">
    <citation type="submission" date="2019-03" db="UniProtKB">
        <authorList>
            <consortium name="EnsemblPlants"/>
        </authorList>
    </citation>
    <scope>IDENTIFICATION</scope>
</reference>